<evidence type="ECO:0000313" key="2">
    <source>
        <dbReference type="Proteomes" id="UP000076482"/>
    </source>
</evidence>
<comment type="caution">
    <text evidence="1">The sequence shown here is derived from an EMBL/GenBank/DDBJ whole genome shotgun (WGS) entry which is preliminary data.</text>
</comment>
<proteinExistence type="predicted"/>
<name>A0A164NXC6_BACCE</name>
<dbReference type="Proteomes" id="UP000076482">
    <property type="component" value="Unassembled WGS sequence"/>
</dbReference>
<dbReference type="PATRIC" id="fig|1396.535.peg.1753"/>
<dbReference type="AlphaFoldDB" id="A0A164NXC6"/>
<organism evidence="1 2">
    <name type="scientific">Bacillus cereus</name>
    <dbReference type="NCBI Taxonomy" id="1396"/>
    <lineage>
        <taxon>Bacteria</taxon>
        <taxon>Bacillati</taxon>
        <taxon>Bacillota</taxon>
        <taxon>Bacilli</taxon>
        <taxon>Bacillales</taxon>
        <taxon>Bacillaceae</taxon>
        <taxon>Bacillus</taxon>
        <taxon>Bacillus cereus group</taxon>
    </lineage>
</organism>
<protein>
    <submittedName>
        <fullName evidence="1">Uncharacterized protein</fullName>
    </submittedName>
</protein>
<sequence length="171" mass="19586">MTLTLNENELKVIGVIGFVQMNIFDSIGGIPETMLQFKFQGNPIIDPTVTSNGYFRRDPVLDYGEVFLKSDFVTFIKKYEIQDELTFEELSLIAARVIGDLQERIYLKTKEIDGMLTINHIGKKIINPFSMYLSINNSVDIDPVEQFGRIFTDSDFLKVINKALVTKNEYL</sequence>
<gene>
    <name evidence="1" type="ORF">B4088_2720</name>
</gene>
<evidence type="ECO:0000313" key="1">
    <source>
        <dbReference type="EMBL" id="KZD65963.1"/>
    </source>
</evidence>
<accession>A0A164NXC6</accession>
<dbReference type="EMBL" id="LJKE01000045">
    <property type="protein sequence ID" value="KZD65963.1"/>
    <property type="molecule type" value="Genomic_DNA"/>
</dbReference>
<reference evidence="1 2" key="1">
    <citation type="submission" date="2015-09" db="EMBL/GenBank/DDBJ databases">
        <title>Bacillus cereus food isolates.</title>
        <authorList>
            <person name="Boekhorst J."/>
        </authorList>
    </citation>
    <scope>NUCLEOTIDE SEQUENCE [LARGE SCALE GENOMIC DNA]</scope>
    <source>
        <strain evidence="1 2">B4088</strain>
    </source>
</reference>
<dbReference type="RefSeq" id="WP_063261182.1">
    <property type="nucleotide sequence ID" value="NZ_LJKE01000045.1"/>
</dbReference>